<dbReference type="EMBL" id="MU854319">
    <property type="protein sequence ID" value="KAK4044416.1"/>
    <property type="molecule type" value="Genomic_DNA"/>
</dbReference>
<proteinExistence type="predicted"/>
<evidence type="ECO:0000313" key="2">
    <source>
        <dbReference type="Proteomes" id="UP001303115"/>
    </source>
</evidence>
<organism evidence="1 2">
    <name type="scientific">Parachaetomium inaequale</name>
    <dbReference type="NCBI Taxonomy" id="2588326"/>
    <lineage>
        <taxon>Eukaryota</taxon>
        <taxon>Fungi</taxon>
        <taxon>Dikarya</taxon>
        <taxon>Ascomycota</taxon>
        <taxon>Pezizomycotina</taxon>
        <taxon>Sordariomycetes</taxon>
        <taxon>Sordariomycetidae</taxon>
        <taxon>Sordariales</taxon>
        <taxon>Chaetomiaceae</taxon>
        <taxon>Parachaetomium</taxon>
    </lineage>
</organism>
<reference evidence="2" key="1">
    <citation type="journal article" date="2023" name="Mol. Phylogenet. Evol.">
        <title>Genome-scale phylogeny and comparative genomics of the fungal order Sordariales.</title>
        <authorList>
            <person name="Hensen N."/>
            <person name="Bonometti L."/>
            <person name="Westerberg I."/>
            <person name="Brannstrom I.O."/>
            <person name="Guillou S."/>
            <person name="Cros-Aarteil S."/>
            <person name="Calhoun S."/>
            <person name="Haridas S."/>
            <person name="Kuo A."/>
            <person name="Mondo S."/>
            <person name="Pangilinan J."/>
            <person name="Riley R."/>
            <person name="LaButti K."/>
            <person name="Andreopoulos B."/>
            <person name="Lipzen A."/>
            <person name="Chen C."/>
            <person name="Yan M."/>
            <person name="Daum C."/>
            <person name="Ng V."/>
            <person name="Clum A."/>
            <person name="Steindorff A."/>
            <person name="Ohm R.A."/>
            <person name="Martin F."/>
            <person name="Silar P."/>
            <person name="Natvig D.O."/>
            <person name="Lalanne C."/>
            <person name="Gautier V."/>
            <person name="Ament-Velasquez S.L."/>
            <person name="Kruys A."/>
            <person name="Hutchinson M.I."/>
            <person name="Powell A.J."/>
            <person name="Barry K."/>
            <person name="Miller A.N."/>
            <person name="Grigoriev I.V."/>
            <person name="Debuchy R."/>
            <person name="Gladieux P."/>
            <person name="Hiltunen Thoren M."/>
            <person name="Johannesson H."/>
        </authorList>
    </citation>
    <scope>NUCLEOTIDE SEQUENCE [LARGE SCALE GENOMIC DNA]</scope>
    <source>
        <strain evidence="2">CBS 284.82</strain>
    </source>
</reference>
<accession>A0AAN6PT81</accession>
<protein>
    <submittedName>
        <fullName evidence="1">Uncharacterized protein</fullName>
    </submittedName>
</protein>
<sequence length="83" mass="8636">APLESPATLRICTPTKTSRPALKSGTPAIIHRLPPSLVLPAPNPQTARVAPDDERKLKFGSSSLAAFAPEHLSTGATEVVVAD</sequence>
<name>A0AAN6PT81_9PEZI</name>
<evidence type="ECO:0000313" key="1">
    <source>
        <dbReference type="EMBL" id="KAK4044416.1"/>
    </source>
</evidence>
<dbReference type="Proteomes" id="UP001303115">
    <property type="component" value="Unassembled WGS sequence"/>
</dbReference>
<feature type="non-terminal residue" evidence="1">
    <location>
        <position position="1"/>
    </location>
</feature>
<gene>
    <name evidence="1" type="ORF">C8A01DRAFT_12223</name>
</gene>
<keyword evidence="2" id="KW-1185">Reference proteome</keyword>
<comment type="caution">
    <text evidence="1">The sequence shown here is derived from an EMBL/GenBank/DDBJ whole genome shotgun (WGS) entry which is preliminary data.</text>
</comment>
<dbReference type="AlphaFoldDB" id="A0AAN6PT81"/>